<reference evidence="8" key="1">
    <citation type="submission" date="2021-01" db="EMBL/GenBank/DDBJ databases">
        <title>Whole genome shotgun sequence of Planosporangium flavigriseum NBRC 105377.</title>
        <authorList>
            <person name="Komaki H."/>
            <person name="Tamura T."/>
        </authorList>
    </citation>
    <scope>NUCLEOTIDE SEQUENCE</scope>
    <source>
        <strain evidence="8">NBRC 105377</strain>
    </source>
</reference>
<dbReference type="GO" id="GO:0005506">
    <property type="term" value="F:iron ion binding"/>
    <property type="evidence" value="ECO:0007669"/>
    <property type="project" value="InterPro"/>
</dbReference>
<keyword evidence="4 7" id="KW-0560">Oxidoreductase</keyword>
<comment type="similarity">
    <text evidence="1 7">Belongs to the cytochrome P450 family.</text>
</comment>
<organism evidence="8 9">
    <name type="scientific">Planosporangium flavigriseum</name>
    <dbReference type="NCBI Taxonomy" id="373681"/>
    <lineage>
        <taxon>Bacteria</taxon>
        <taxon>Bacillati</taxon>
        <taxon>Actinomycetota</taxon>
        <taxon>Actinomycetes</taxon>
        <taxon>Micromonosporales</taxon>
        <taxon>Micromonosporaceae</taxon>
        <taxon>Planosporangium</taxon>
    </lineage>
</organism>
<sequence>MRTTTASLDAPFLDVTDPKFRFDSPAVAEARELSWYAKTPLGLLVLRYAEAQGVLRDLRFAPSGERYLALQGISEGPLYDWFVSIILHRTGDDHLRLRRLVTKAFTPRMMEGFRPFMRDRASQLAERIAARTSTTGECEFMDEFADPLPVAVMCELLGVPAEDYHLFRRWSTDVGLVFSFNLADVHTRAEAAVIGLYEYLDRLIALRRAEPRDDLLSALIAAEETGDRLSTDELRNLAVALVFAAHDTTRNQLGHAMVAFAAHPDQWHLLGKRPELATQAVEEVMRWAPTVPTTFRFALEDVQLNGVDLPAGSFVLVCAQAANRDPRVFPGGSRLDITRQLEAAHLTFGGGPHYCLGAATARTEIAAALSVLTSRFDPPSHAGPVAWRAPTGLYGPERLPLRFTVREK</sequence>
<dbReference type="SUPFAM" id="SSF48264">
    <property type="entry name" value="Cytochrome P450"/>
    <property type="match status" value="1"/>
</dbReference>
<keyword evidence="5 7" id="KW-0408">Iron</keyword>
<dbReference type="EMBL" id="BONU01000026">
    <property type="protein sequence ID" value="GIG75057.1"/>
    <property type="molecule type" value="Genomic_DNA"/>
</dbReference>
<dbReference type="PANTHER" id="PTHR46696">
    <property type="entry name" value="P450, PUTATIVE (EUROFUNG)-RELATED"/>
    <property type="match status" value="1"/>
</dbReference>
<keyword evidence="2 7" id="KW-0349">Heme</keyword>
<dbReference type="GO" id="GO:0017000">
    <property type="term" value="P:antibiotic biosynthetic process"/>
    <property type="evidence" value="ECO:0007669"/>
    <property type="project" value="UniProtKB-ARBA"/>
</dbReference>
<keyword evidence="3 7" id="KW-0479">Metal-binding</keyword>
<dbReference type="PRINTS" id="PR00359">
    <property type="entry name" value="BP450"/>
</dbReference>
<accession>A0A8J3LLS7</accession>
<dbReference type="PROSITE" id="PS00086">
    <property type="entry name" value="CYTOCHROME_P450"/>
    <property type="match status" value="1"/>
</dbReference>
<dbReference type="AlphaFoldDB" id="A0A8J3LLS7"/>
<evidence type="ECO:0000313" key="9">
    <source>
        <dbReference type="Proteomes" id="UP000653674"/>
    </source>
</evidence>
<dbReference type="RefSeq" id="WP_239075574.1">
    <property type="nucleotide sequence ID" value="NZ_BAAAQJ010000007.1"/>
</dbReference>
<evidence type="ECO:0000256" key="4">
    <source>
        <dbReference type="ARBA" id="ARBA00023002"/>
    </source>
</evidence>
<dbReference type="GO" id="GO:0016705">
    <property type="term" value="F:oxidoreductase activity, acting on paired donors, with incorporation or reduction of molecular oxygen"/>
    <property type="evidence" value="ECO:0007669"/>
    <property type="project" value="InterPro"/>
</dbReference>
<dbReference type="InterPro" id="IPR036396">
    <property type="entry name" value="Cyt_P450_sf"/>
</dbReference>
<dbReference type="InterPro" id="IPR001128">
    <property type="entry name" value="Cyt_P450"/>
</dbReference>
<dbReference type="PRINTS" id="PR00385">
    <property type="entry name" value="P450"/>
</dbReference>
<evidence type="ECO:0000256" key="2">
    <source>
        <dbReference type="ARBA" id="ARBA00022617"/>
    </source>
</evidence>
<dbReference type="Pfam" id="PF00067">
    <property type="entry name" value="p450"/>
    <property type="match status" value="2"/>
</dbReference>
<evidence type="ECO:0000256" key="5">
    <source>
        <dbReference type="ARBA" id="ARBA00023004"/>
    </source>
</evidence>
<evidence type="ECO:0000256" key="3">
    <source>
        <dbReference type="ARBA" id="ARBA00022723"/>
    </source>
</evidence>
<evidence type="ECO:0000256" key="6">
    <source>
        <dbReference type="ARBA" id="ARBA00023033"/>
    </source>
</evidence>
<dbReference type="PANTHER" id="PTHR46696:SF1">
    <property type="entry name" value="CYTOCHROME P450 YJIB-RELATED"/>
    <property type="match status" value="1"/>
</dbReference>
<gene>
    <name evidence="8" type="ORF">Pfl04_34610</name>
</gene>
<evidence type="ECO:0000256" key="1">
    <source>
        <dbReference type="ARBA" id="ARBA00010617"/>
    </source>
</evidence>
<dbReference type="GO" id="GO:0004497">
    <property type="term" value="F:monooxygenase activity"/>
    <property type="evidence" value="ECO:0007669"/>
    <property type="project" value="UniProtKB-KW"/>
</dbReference>
<evidence type="ECO:0000313" key="8">
    <source>
        <dbReference type="EMBL" id="GIG75057.1"/>
    </source>
</evidence>
<protein>
    <submittedName>
        <fullName evidence="8">Cytochrome P450</fullName>
    </submittedName>
</protein>
<dbReference type="InterPro" id="IPR002397">
    <property type="entry name" value="Cyt_P450_B"/>
</dbReference>
<keyword evidence="9" id="KW-1185">Reference proteome</keyword>
<comment type="caution">
    <text evidence="8">The sequence shown here is derived from an EMBL/GenBank/DDBJ whole genome shotgun (WGS) entry which is preliminary data.</text>
</comment>
<name>A0A8J3LLS7_9ACTN</name>
<evidence type="ECO:0000256" key="7">
    <source>
        <dbReference type="RuleBase" id="RU000461"/>
    </source>
</evidence>
<dbReference type="Proteomes" id="UP000653674">
    <property type="component" value="Unassembled WGS sequence"/>
</dbReference>
<dbReference type="GO" id="GO:0020037">
    <property type="term" value="F:heme binding"/>
    <property type="evidence" value="ECO:0007669"/>
    <property type="project" value="InterPro"/>
</dbReference>
<dbReference type="FunFam" id="1.10.630.10:FF:000018">
    <property type="entry name" value="Cytochrome P450 monooxygenase"/>
    <property type="match status" value="1"/>
</dbReference>
<keyword evidence="6 7" id="KW-0503">Monooxygenase</keyword>
<dbReference type="InterPro" id="IPR017972">
    <property type="entry name" value="Cyt_P450_CS"/>
</dbReference>
<proteinExistence type="inferred from homology"/>
<dbReference type="Gene3D" id="1.10.630.10">
    <property type="entry name" value="Cytochrome P450"/>
    <property type="match status" value="1"/>
</dbReference>